<evidence type="ECO:0000256" key="1">
    <source>
        <dbReference type="ARBA" id="ARBA00004586"/>
    </source>
</evidence>
<comment type="caution">
    <text evidence="10">The sequence shown here is derived from an EMBL/GenBank/DDBJ whole genome shotgun (WGS) entry which is preliminary data.</text>
</comment>
<feature type="domain" description="Ankyrin repeat" evidence="9">
    <location>
        <begin position="169"/>
        <end position="486"/>
    </location>
</feature>
<dbReference type="GO" id="GO:0005789">
    <property type="term" value="C:endoplasmic reticulum membrane"/>
    <property type="evidence" value="ECO:0007669"/>
    <property type="project" value="UniProtKB-SubCell"/>
</dbReference>
<accession>A0A2H9TQX6</accession>
<comment type="subcellular location">
    <subcellularLocation>
        <location evidence="1">Endoplasmic reticulum membrane</location>
    </subcellularLocation>
</comment>
<dbReference type="Proteomes" id="UP000240830">
    <property type="component" value="Unassembled WGS sequence"/>
</dbReference>
<evidence type="ECO:0000256" key="7">
    <source>
        <dbReference type="ARBA" id="ARBA00037107"/>
    </source>
</evidence>
<evidence type="ECO:0000256" key="2">
    <source>
        <dbReference type="ARBA" id="ARBA00022737"/>
    </source>
</evidence>
<keyword evidence="6" id="KW-0143">Chaperone</keyword>
<dbReference type="PROSITE" id="PS50297">
    <property type="entry name" value="ANK_REP_REGION"/>
    <property type="match status" value="1"/>
</dbReference>
<proteinExistence type="predicted"/>
<dbReference type="InterPro" id="IPR002110">
    <property type="entry name" value="Ankyrin_rpt"/>
</dbReference>
<evidence type="ECO:0000256" key="5">
    <source>
        <dbReference type="ARBA" id="ARBA00023136"/>
    </source>
</evidence>
<protein>
    <recommendedName>
        <fullName evidence="9">Ankyrin repeat domain-containing protein</fullName>
    </recommendedName>
</protein>
<dbReference type="Pfam" id="PF11904">
    <property type="entry name" value="ANKRD13_C"/>
    <property type="match status" value="1"/>
</dbReference>
<dbReference type="InterPro" id="IPR036770">
    <property type="entry name" value="Ankyrin_rpt-contain_sf"/>
</dbReference>
<evidence type="ECO:0000256" key="8">
    <source>
        <dbReference type="PROSITE-ProRule" id="PRU00023"/>
    </source>
</evidence>
<evidence type="ECO:0000259" key="9">
    <source>
        <dbReference type="Pfam" id="PF11904"/>
    </source>
</evidence>
<comment type="function">
    <text evidence="7">Acts as a molecular chaperone for G protein-coupled receptors, regulating their biogenesis and exit from the ER.</text>
</comment>
<sequence length="498" mass="57830">MSPANTPSPDLLHRLIWHNDAEKLDEALKTSSNVKILDEKEGHVAFIDGKYRGTTALGLAAQLGHGECIKVLLKHWADTLTSSAIGYYPLQEATSLGDRDIMRMLLLRRHEQLRQIWRVRQPSLADAIQSDLPNFFLEMDWHFRSWIPFLSRLCPSDTCRIWKKKNKFRVDSTLMGVEVDKLNWMHGNVSFIFHVNDNNSKMLALDHDRKLYEEIDKTKEFTEEEIEEDLNMRMNTQIYSGRMRKPKAVTGEKRVQFVRQQAGVFGLGGDKEEQVGPYNTRVYDVPDIEAIGKYRKEHIIARDKEQETESLSMSNHESLDSTKVLEEINDVEPQVEHLLQDAKKNLFVYVPSLPHPKNLPSVTEREYFAAKTASLPYMHAGRRIVQTEKSKKFRVSVWMADNFPLTVRQLMPFFEIMTVGNRNFEKLQEFISMDLPPGFPVRIEIPLFAFLAAQITFNNFQHWGDDIPRPQFANGDDWFEVPSDYKRGIVIKNIFKEE</sequence>
<name>A0A2H9TQX6_9FUNG</name>
<dbReference type="InterPro" id="IPR055285">
    <property type="entry name" value="ANKRD13_C"/>
</dbReference>
<keyword evidence="4 8" id="KW-0040">ANK repeat</keyword>
<evidence type="ECO:0000256" key="4">
    <source>
        <dbReference type="ARBA" id="ARBA00023043"/>
    </source>
</evidence>
<gene>
    <name evidence="10" type="ORF">PSACC_00044</name>
</gene>
<keyword evidence="5" id="KW-0472">Membrane</keyword>
<dbReference type="PROSITE" id="PS50088">
    <property type="entry name" value="ANK_REPEAT"/>
    <property type="match status" value="1"/>
</dbReference>
<evidence type="ECO:0000313" key="10">
    <source>
        <dbReference type="EMBL" id="PJF20137.1"/>
    </source>
</evidence>
<evidence type="ECO:0000256" key="6">
    <source>
        <dbReference type="ARBA" id="ARBA00023186"/>
    </source>
</evidence>
<evidence type="ECO:0000313" key="11">
    <source>
        <dbReference type="Proteomes" id="UP000240830"/>
    </source>
</evidence>
<keyword evidence="2" id="KW-0677">Repeat</keyword>
<dbReference type="AlphaFoldDB" id="A0A2H9TQX6"/>
<dbReference type="PANTHER" id="PTHR12447:SF25">
    <property type="entry name" value="ANKYRIN REPEAT DOMAIN-CONTAINING PROTEIN 13C"/>
    <property type="match status" value="1"/>
</dbReference>
<organism evidence="10 11">
    <name type="scientific">Paramicrosporidium saccamoebae</name>
    <dbReference type="NCBI Taxonomy" id="1246581"/>
    <lineage>
        <taxon>Eukaryota</taxon>
        <taxon>Fungi</taxon>
        <taxon>Fungi incertae sedis</taxon>
        <taxon>Cryptomycota</taxon>
        <taxon>Cryptomycota incertae sedis</taxon>
        <taxon>Paramicrosporidium</taxon>
    </lineage>
</organism>
<keyword evidence="3" id="KW-0256">Endoplasmic reticulum</keyword>
<dbReference type="InterPro" id="IPR021832">
    <property type="entry name" value="ANKRD13"/>
</dbReference>
<reference evidence="10 11" key="1">
    <citation type="submission" date="2016-10" db="EMBL/GenBank/DDBJ databases">
        <title>The genome of Paramicrosporidium saccamoebae is the missing link in understanding Cryptomycota and Microsporidia evolution.</title>
        <authorList>
            <person name="Quandt C.A."/>
            <person name="Beaudet D."/>
            <person name="Corsaro D."/>
            <person name="Michel R."/>
            <person name="Corradi N."/>
            <person name="James T."/>
        </authorList>
    </citation>
    <scope>NUCLEOTIDE SEQUENCE [LARGE SCALE GENOMIC DNA]</scope>
    <source>
        <strain evidence="10 11">KSL3</strain>
    </source>
</reference>
<dbReference type="EMBL" id="MTSL01000005">
    <property type="protein sequence ID" value="PJF20137.1"/>
    <property type="molecule type" value="Genomic_DNA"/>
</dbReference>
<evidence type="ECO:0000256" key="3">
    <source>
        <dbReference type="ARBA" id="ARBA00022824"/>
    </source>
</evidence>
<dbReference type="STRING" id="1246581.A0A2H9TQX6"/>
<dbReference type="Gene3D" id="1.25.40.20">
    <property type="entry name" value="Ankyrin repeat-containing domain"/>
    <property type="match status" value="1"/>
</dbReference>
<dbReference type="OrthoDB" id="341259at2759"/>
<keyword evidence="11" id="KW-1185">Reference proteome</keyword>
<dbReference type="SUPFAM" id="SSF48403">
    <property type="entry name" value="Ankyrin repeat"/>
    <property type="match status" value="1"/>
</dbReference>
<feature type="repeat" description="ANK" evidence="8">
    <location>
        <begin position="52"/>
        <end position="84"/>
    </location>
</feature>
<dbReference type="PANTHER" id="PTHR12447">
    <property type="entry name" value="ANKYRIN REPEAT DOMAIN-CONTAINING PROTEIN 13"/>
    <property type="match status" value="1"/>
</dbReference>
<dbReference type="Pfam" id="PF12796">
    <property type="entry name" value="Ank_2"/>
    <property type="match status" value="1"/>
</dbReference>